<protein>
    <submittedName>
        <fullName evidence="9">Rhomboid family intramembrane serine protease</fullName>
    </submittedName>
</protein>
<dbReference type="GO" id="GO:0004252">
    <property type="term" value="F:serine-type endopeptidase activity"/>
    <property type="evidence" value="ECO:0007669"/>
    <property type="project" value="InterPro"/>
</dbReference>
<evidence type="ECO:0000256" key="3">
    <source>
        <dbReference type="ARBA" id="ARBA00022692"/>
    </source>
</evidence>
<dbReference type="AlphaFoldDB" id="A0A941D9X9"/>
<reference evidence="9" key="1">
    <citation type="submission" date="2021-04" db="EMBL/GenBank/DDBJ databases">
        <title>Phycicoccus avicenniae sp. nov., a novel endophytic actinomycetes isolated from branch of Avicennia mariana.</title>
        <authorList>
            <person name="Tuo L."/>
        </authorList>
    </citation>
    <scope>NUCLEOTIDE SEQUENCE</scope>
    <source>
        <strain evidence="9">BSK3Z-2</strain>
    </source>
</reference>
<dbReference type="Proteomes" id="UP000677016">
    <property type="component" value="Unassembled WGS sequence"/>
</dbReference>
<comment type="subcellular location">
    <subcellularLocation>
        <location evidence="1">Membrane</location>
        <topology evidence="1">Multi-pass membrane protein</topology>
    </subcellularLocation>
</comment>
<evidence type="ECO:0000313" key="10">
    <source>
        <dbReference type="Proteomes" id="UP000677016"/>
    </source>
</evidence>
<evidence type="ECO:0000259" key="8">
    <source>
        <dbReference type="Pfam" id="PF01694"/>
    </source>
</evidence>
<dbReference type="EMBL" id="JAGSNF010000004">
    <property type="protein sequence ID" value="MBR7742557.1"/>
    <property type="molecule type" value="Genomic_DNA"/>
</dbReference>
<keyword evidence="5 7" id="KW-1133">Transmembrane helix</keyword>
<evidence type="ECO:0000256" key="6">
    <source>
        <dbReference type="ARBA" id="ARBA00023136"/>
    </source>
</evidence>
<dbReference type="Gene3D" id="1.20.1540.10">
    <property type="entry name" value="Rhomboid-like"/>
    <property type="match status" value="1"/>
</dbReference>
<evidence type="ECO:0000256" key="7">
    <source>
        <dbReference type="SAM" id="Phobius"/>
    </source>
</evidence>
<feature type="transmembrane region" description="Helical" evidence="7">
    <location>
        <begin position="276"/>
        <end position="299"/>
    </location>
</feature>
<evidence type="ECO:0000256" key="5">
    <source>
        <dbReference type="ARBA" id="ARBA00022989"/>
    </source>
</evidence>
<name>A0A941D9X9_9MICO</name>
<dbReference type="InterPro" id="IPR050925">
    <property type="entry name" value="Rhomboid_protease_S54"/>
</dbReference>
<keyword evidence="4" id="KW-0378">Hydrolase</keyword>
<dbReference type="InterPro" id="IPR035952">
    <property type="entry name" value="Rhomboid-like_sf"/>
</dbReference>
<dbReference type="SUPFAM" id="SSF144091">
    <property type="entry name" value="Rhomboid-like"/>
    <property type="match status" value="1"/>
</dbReference>
<evidence type="ECO:0000313" key="9">
    <source>
        <dbReference type="EMBL" id="MBR7742557.1"/>
    </source>
</evidence>
<dbReference type="PANTHER" id="PTHR43731">
    <property type="entry name" value="RHOMBOID PROTEASE"/>
    <property type="match status" value="1"/>
</dbReference>
<sequence>MPPTGPPAEPSAEQEVPVCPRHPDRESYVRCQRCRRPVCPECQRPAAVGVQCVDCVREGQKSVRQARTVFGGTVTDGRPVVSFTLIGMCVVVYLFQQVMPGLTGDISFVPALGESQPWRFLTSAFAHGPIFHIAFNMYALFLMGQYLEPMLGRARYIALYLLSAVGGSVVYLLLSGPSSTYAEAVAGQGVGWWTPAVGASGAVFGLFGAYLVLQRRLNRSAAGMYVIIGINAVIGFVYPNIAWQAHLGGFVVGAACAAAIGYLGRAKSMTERGRPTVHWAALAGIGVVLVVLAVARYALA</sequence>
<keyword evidence="3 7" id="KW-0812">Transmembrane</keyword>
<comment type="similarity">
    <text evidence="2">Belongs to the peptidase S54 family.</text>
</comment>
<comment type="caution">
    <text evidence="9">The sequence shown here is derived from an EMBL/GenBank/DDBJ whole genome shotgun (WGS) entry which is preliminary data.</text>
</comment>
<dbReference type="Pfam" id="PF01694">
    <property type="entry name" value="Rhomboid"/>
    <property type="match status" value="1"/>
</dbReference>
<feature type="transmembrane region" description="Helical" evidence="7">
    <location>
        <begin position="80"/>
        <end position="98"/>
    </location>
</feature>
<dbReference type="InterPro" id="IPR022764">
    <property type="entry name" value="Peptidase_S54_rhomboid_dom"/>
</dbReference>
<feature type="transmembrane region" description="Helical" evidence="7">
    <location>
        <begin position="220"/>
        <end position="239"/>
    </location>
</feature>
<organism evidence="9 10">
    <name type="scientific">Phycicoccus avicenniae</name>
    <dbReference type="NCBI Taxonomy" id="2828860"/>
    <lineage>
        <taxon>Bacteria</taxon>
        <taxon>Bacillati</taxon>
        <taxon>Actinomycetota</taxon>
        <taxon>Actinomycetes</taxon>
        <taxon>Micrococcales</taxon>
        <taxon>Intrasporangiaceae</taxon>
        <taxon>Phycicoccus</taxon>
    </lineage>
</organism>
<gene>
    <name evidence="9" type="ORF">KC207_04550</name>
</gene>
<keyword evidence="10" id="KW-1185">Reference proteome</keyword>
<proteinExistence type="inferred from homology"/>
<dbReference type="CDD" id="cd19756">
    <property type="entry name" value="Bbox2"/>
    <property type="match status" value="1"/>
</dbReference>
<dbReference type="GO" id="GO:0016020">
    <property type="term" value="C:membrane"/>
    <property type="evidence" value="ECO:0007669"/>
    <property type="project" value="UniProtKB-SubCell"/>
</dbReference>
<dbReference type="GO" id="GO:0006508">
    <property type="term" value="P:proteolysis"/>
    <property type="evidence" value="ECO:0007669"/>
    <property type="project" value="UniProtKB-KW"/>
</dbReference>
<accession>A0A941D9X9</accession>
<evidence type="ECO:0000256" key="2">
    <source>
        <dbReference type="ARBA" id="ARBA00009045"/>
    </source>
</evidence>
<feature type="transmembrane region" description="Helical" evidence="7">
    <location>
        <begin position="193"/>
        <end position="213"/>
    </location>
</feature>
<evidence type="ECO:0000256" key="4">
    <source>
        <dbReference type="ARBA" id="ARBA00022801"/>
    </source>
</evidence>
<evidence type="ECO:0000256" key="1">
    <source>
        <dbReference type="ARBA" id="ARBA00004141"/>
    </source>
</evidence>
<dbReference type="PANTHER" id="PTHR43731:SF14">
    <property type="entry name" value="PRESENILIN-ASSOCIATED RHOMBOID-LIKE PROTEIN, MITOCHONDRIAL"/>
    <property type="match status" value="1"/>
</dbReference>
<feature type="domain" description="Peptidase S54 rhomboid" evidence="8">
    <location>
        <begin position="115"/>
        <end position="260"/>
    </location>
</feature>
<keyword evidence="6 7" id="KW-0472">Membrane</keyword>
<feature type="transmembrane region" description="Helical" evidence="7">
    <location>
        <begin position="245"/>
        <end position="264"/>
    </location>
</feature>
<feature type="transmembrane region" description="Helical" evidence="7">
    <location>
        <begin position="118"/>
        <end position="142"/>
    </location>
</feature>
<feature type="transmembrane region" description="Helical" evidence="7">
    <location>
        <begin position="154"/>
        <end position="173"/>
    </location>
</feature>
<keyword evidence="9" id="KW-0645">Protease</keyword>